<dbReference type="InterPro" id="IPR016543">
    <property type="entry name" value="Fis1"/>
</dbReference>
<dbReference type="FunCoup" id="A0A1Z5KHZ7">
    <property type="interactions" value="301"/>
</dbReference>
<organism evidence="2 3">
    <name type="scientific">Fistulifera solaris</name>
    <name type="common">Oleaginous diatom</name>
    <dbReference type="NCBI Taxonomy" id="1519565"/>
    <lineage>
        <taxon>Eukaryota</taxon>
        <taxon>Sar</taxon>
        <taxon>Stramenopiles</taxon>
        <taxon>Ochrophyta</taxon>
        <taxon>Bacillariophyta</taxon>
        <taxon>Bacillariophyceae</taxon>
        <taxon>Bacillariophycidae</taxon>
        <taxon>Naviculales</taxon>
        <taxon>Naviculaceae</taxon>
        <taxon>Fistulifera</taxon>
    </lineage>
</organism>
<comment type="caution">
    <text evidence="2">The sequence shown here is derived from an EMBL/GenBank/DDBJ whole genome shotgun (WGS) entry which is preliminary data.</text>
</comment>
<evidence type="ECO:0008006" key="4">
    <source>
        <dbReference type="Google" id="ProtNLM"/>
    </source>
</evidence>
<dbReference type="Gene3D" id="1.25.40.10">
    <property type="entry name" value="Tetratricopeptide repeat domain"/>
    <property type="match status" value="1"/>
</dbReference>
<reference evidence="2 3" key="1">
    <citation type="journal article" date="2015" name="Plant Cell">
        <title>Oil accumulation by the oleaginous diatom Fistulifera solaris as revealed by the genome and transcriptome.</title>
        <authorList>
            <person name="Tanaka T."/>
            <person name="Maeda Y."/>
            <person name="Veluchamy A."/>
            <person name="Tanaka M."/>
            <person name="Abida H."/>
            <person name="Marechal E."/>
            <person name="Bowler C."/>
            <person name="Muto M."/>
            <person name="Sunaga Y."/>
            <person name="Tanaka M."/>
            <person name="Yoshino T."/>
            <person name="Taniguchi T."/>
            <person name="Fukuda Y."/>
            <person name="Nemoto M."/>
            <person name="Matsumoto M."/>
            <person name="Wong P.S."/>
            <person name="Aburatani S."/>
            <person name="Fujibuchi W."/>
        </authorList>
    </citation>
    <scope>NUCLEOTIDE SEQUENCE [LARGE SCALE GENOMIC DNA]</scope>
    <source>
        <strain evidence="2 3">JPCC DA0580</strain>
    </source>
</reference>
<protein>
    <recommendedName>
        <fullName evidence="4">Mitochondrial fission 1 protein</fullName>
    </recommendedName>
</protein>
<proteinExistence type="predicted"/>
<evidence type="ECO:0000256" key="1">
    <source>
        <dbReference type="SAM" id="Phobius"/>
    </source>
</evidence>
<dbReference type="PANTHER" id="PTHR13247">
    <property type="entry name" value="TETRATRICOPEPTIDE REPEAT PROTEIN 11 TPR REPEAT PROTEIN 11"/>
    <property type="match status" value="1"/>
</dbReference>
<gene>
    <name evidence="2" type="ORF">FisN_6Hh029</name>
</gene>
<keyword evidence="1" id="KW-0472">Membrane</keyword>
<keyword evidence="1" id="KW-0812">Transmembrane</keyword>
<dbReference type="PANTHER" id="PTHR13247:SF0">
    <property type="entry name" value="MITOCHONDRIAL FISSION 1 PROTEIN"/>
    <property type="match status" value="1"/>
</dbReference>
<evidence type="ECO:0000313" key="2">
    <source>
        <dbReference type="EMBL" id="GAX25933.1"/>
    </source>
</evidence>
<dbReference type="GO" id="GO:0005741">
    <property type="term" value="C:mitochondrial outer membrane"/>
    <property type="evidence" value="ECO:0007669"/>
    <property type="project" value="TreeGrafter"/>
</dbReference>
<name>A0A1Z5KHZ7_FISSO</name>
<evidence type="ECO:0000313" key="3">
    <source>
        <dbReference type="Proteomes" id="UP000198406"/>
    </source>
</evidence>
<dbReference type="InterPro" id="IPR011990">
    <property type="entry name" value="TPR-like_helical_dom_sf"/>
</dbReference>
<dbReference type="Proteomes" id="UP000198406">
    <property type="component" value="Unassembled WGS sequence"/>
</dbReference>
<dbReference type="GO" id="GO:0000422">
    <property type="term" value="P:autophagy of mitochondrion"/>
    <property type="evidence" value="ECO:0007669"/>
    <property type="project" value="TreeGrafter"/>
</dbReference>
<dbReference type="EMBL" id="BDSP01000234">
    <property type="protein sequence ID" value="GAX25933.1"/>
    <property type="molecule type" value="Genomic_DNA"/>
</dbReference>
<feature type="transmembrane region" description="Helical" evidence="1">
    <location>
        <begin position="138"/>
        <end position="160"/>
    </location>
</feature>
<dbReference type="SUPFAM" id="SSF48452">
    <property type="entry name" value="TPR-like"/>
    <property type="match status" value="1"/>
</dbReference>
<accession>A0A1Z5KHZ7</accession>
<dbReference type="InParanoid" id="A0A1Z5KHZ7"/>
<sequence>MVTTANRQKQAKNDLDHKLAASHPDRALLEELAVACAQDSSPANTFQYAFALSKSRETSELRYAVSLLDGLVSSGFEHQIDCMYGAATALYLLGDYDEARARCEAILRAQPHSRVAKELHLASMEAAEQYQQQQFQNAAVKSVAAAAAVGILAGVAGLLLSSGGKKR</sequence>
<dbReference type="AlphaFoldDB" id="A0A1Z5KHZ7"/>
<keyword evidence="3" id="KW-1185">Reference proteome</keyword>
<dbReference type="GO" id="GO:0005778">
    <property type="term" value="C:peroxisomal membrane"/>
    <property type="evidence" value="ECO:0007669"/>
    <property type="project" value="TreeGrafter"/>
</dbReference>
<dbReference type="OrthoDB" id="421154at2759"/>
<dbReference type="GO" id="GO:0016559">
    <property type="term" value="P:peroxisome fission"/>
    <property type="evidence" value="ECO:0007669"/>
    <property type="project" value="TreeGrafter"/>
</dbReference>
<keyword evidence="1" id="KW-1133">Transmembrane helix</keyword>
<dbReference type="GO" id="GO:0000266">
    <property type="term" value="P:mitochondrial fission"/>
    <property type="evidence" value="ECO:0007669"/>
    <property type="project" value="InterPro"/>
</dbReference>